<protein>
    <submittedName>
        <fullName evidence="4">Desmoplakin</fullName>
    </submittedName>
</protein>
<dbReference type="EMBL" id="DQ333351">
    <property type="protein sequence ID" value="ABC61225.1"/>
    <property type="molecule type" value="Genomic_DNA"/>
</dbReference>
<feature type="coiled-coil region" evidence="1">
    <location>
        <begin position="213"/>
        <end position="323"/>
    </location>
</feature>
<evidence type="ECO:0000313" key="5">
    <source>
        <dbReference type="Proteomes" id="UP000202317"/>
    </source>
</evidence>
<proteinExistence type="predicted"/>
<dbReference type="RefSeq" id="YP_654512.1">
    <property type="nucleotide sequence ID" value="NC_008168.1"/>
</dbReference>
<organism evidence="4 5">
    <name type="scientific">Choristoneura occidentalis granulovirus</name>
    <dbReference type="NCBI Taxonomy" id="364745"/>
    <lineage>
        <taxon>Viruses</taxon>
        <taxon>Viruses incertae sedis</taxon>
        <taxon>Naldaviricetes</taxon>
        <taxon>Lefavirales</taxon>
        <taxon>Baculoviridae</taxon>
        <taxon>Betabaculovirus</taxon>
        <taxon>Betabaculovirus chofumiferanae</taxon>
    </lineage>
</organism>
<evidence type="ECO:0000259" key="3">
    <source>
        <dbReference type="Pfam" id="PF06771"/>
    </source>
</evidence>
<feature type="domain" description="Viral desmoplakin N-terminal" evidence="3">
    <location>
        <begin position="9"/>
        <end position="90"/>
    </location>
</feature>
<dbReference type="Pfam" id="PF06771">
    <property type="entry name" value="Desmo_N"/>
    <property type="match status" value="1"/>
</dbReference>
<evidence type="ECO:0000256" key="2">
    <source>
        <dbReference type="SAM" id="MobiDB-lite"/>
    </source>
</evidence>
<feature type="coiled-coil region" evidence="1">
    <location>
        <begin position="484"/>
        <end position="690"/>
    </location>
</feature>
<feature type="region of interest" description="Disordered" evidence="2">
    <location>
        <begin position="725"/>
        <end position="763"/>
    </location>
</feature>
<dbReference type="InterPro" id="IPR009615">
    <property type="entry name" value="Desmo_N"/>
</dbReference>
<evidence type="ECO:0000313" key="4">
    <source>
        <dbReference type="EMBL" id="ABC61225.1"/>
    </source>
</evidence>
<name>Q1A4K5_9BBAC</name>
<keyword evidence="5" id="KW-1185">Reference proteome</keyword>
<dbReference type="KEGG" id="vg:4155920"/>
<sequence length="763" mass="89298">MSDIILTNYRGVNVTPYTFNNLIKTIANYKSVSNISSSKSDYDERIRGIILACNPALKKDNTSSMTTEHMLITSLKKNDITHTYNYNTWNDKQYDNTNYTDDNDDDDYKNENNSVINHIKIMANSDWSDDKLLDLFKSLSGKKYSQQNKKLKKKYIKYIKQIKNNNTSDESNLLYLKRLLNVDHLDIENCGILINALKDFLKKCTNSEQHNTVDKYIYALRETNETLKKLQEENNKFKKNNNCDKLEKQINELKNKAKSLEEQYDNDKKNYIIQINNLNSKVAAQTNKIDTQNDNLSQNIIDMAQLGANLGEKEALIEELQNTYLSETDKLNQDKSLLETNINILDKKNDELLVENSLLKSKIEDLNRELGLKQTEIETIKNTCYNTLNEKQKSDNDNNLCYQTTIKQLSDEKNKLETDIKEMKNEYIIALQQLQTNYNYKQSELEHKEQELNICINRIKDNESAYILKTNEFTNLINETNNLKNIIILEHQKLQLENEKLKEQLETTNKEVNVTELKYNALFKKKKDDDDDNCQIITQLRNENEAHKREKSLLENELSKKKKENNEHEKYKLLVQKANDVNESLKKEITDLKKNNTQLQKQADAYYNDGDNAIQEKTMLQKKLKQLQNENEILSNDLKTKENEVSLLKEETQQEINTLKKFTDTAALEKIDLIKKINLLEQQLLNLQKSNTDSNVEENITIRDENKTKKISYLFKRNSDKLFDSTINKPQTSRKRPTNEEMVVQDKQKKVNAVKPNTKNQTN</sequence>
<feature type="coiled-coil region" evidence="1">
    <location>
        <begin position="349"/>
        <end position="451"/>
    </location>
</feature>
<dbReference type="OrthoDB" id="9145at10239"/>
<evidence type="ECO:0000256" key="1">
    <source>
        <dbReference type="SAM" id="Coils"/>
    </source>
</evidence>
<dbReference type="Proteomes" id="UP000202317">
    <property type="component" value="Segment"/>
</dbReference>
<dbReference type="GeneID" id="4155920"/>
<accession>Q1A4K5</accession>
<keyword evidence="1" id="KW-0175">Coiled coil</keyword>
<reference evidence="4 5" key="1">
    <citation type="journal article" date="2006" name="J. Gen. Virol.">
        <title>Sequence analysis of the Choristoneura occidentalis granulovirus genome.</title>
        <authorList>
            <person name="Escasa S.R."/>
            <person name="Lauzon H.A.M."/>
            <person name="Mathur A.C."/>
            <person name="Krell P.J."/>
            <person name="Arif B.M."/>
        </authorList>
    </citation>
    <scope>NUCLEOTIDE SEQUENCE [LARGE SCALE GENOMIC DNA]</scope>
</reference>